<dbReference type="KEGG" id="bha:BH2153"/>
<evidence type="ECO:0000259" key="1">
    <source>
        <dbReference type="PROSITE" id="PS51186"/>
    </source>
</evidence>
<dbReference type="InterPro" id="IPR000182">
    <property type="entry name" value="GNAT_dom"/>
</dbReference>
<dbReference type="EMBL" id="BA000004">
    <property type="protein sequence ID" value="BAB05872.1"/>
    <property type="molecule type" value="Genomic_DNA"/>
</dbReference>
<keyword evidence="3" id="KW-1185">Reference proteome</keyword>
<dbReference type="RefSeq" id="WP_010898310.1">
    <property type="nucleotide sequence ID" value="NC_002570.2"/>
</dbReference>
<dbReference type="CDD" id="cd04301">
    <property type="entry name" value="NAT_SF"/>
    <property type="match status" value="1"/>
</dbReference>
<protein>
    <submittedName>
        <fullName evidence="2">BH2153 protein</fullName>
    </submittedName>
</protein>
<dbReference type="Proteomes" id="UP000001258">
    <property type="component" value="Chromosome"/>
</dbReference>
<dbReference type="PROSITE" id="PS51186">
    <property type="entry name" value="GNAT"/>
    <property type="match status" value="1"/>
</dbReference>
<accession>Q9KAY3</accession>
<dbReference type="AlphaFoldDB" id="Q9KAY3"/>
<organism evidence="2 3">
    <name type="scientific">Halalkalibacterium halodurans (strain ATCC BAA-125 / DSM 18197 / FERM 7344 / JCM 9153 / C-125)</name>
    <name type="common">Bacillus halodurans</name>
    <dbReference type="NCBI Taxonomy" id="272558"/>
    <lineage>
        <taxon>Bacteria</taxon>
        <taxon>Bacillati</taxon>
        <taxon>Bacillota</taxon>
        <taxon>Bacilli</taxon>
        <taxon>Bacillales</taxon>
        <taxon>Bacillaceae</taxon>
        <taxon>Halalkalibacterium (ex Joshi et al. 2022)</taxon>
    </lineage>
</organism>
<dbReference type="Gene3D" id="3.40.630.30">
    <property type="match status" value="1"/>
</dbReference>
<dbReference type="OrthoDB" id="156739at2"/>
<dbReference type="GO" id="GO:0016747">
    <property type="term" value="F:acyltransferase activity, transferring groups other than amino-acyl groups"/>
    <property type="evidence" value="ECO:0007669"/>
    <property type="project" value="InterPro"/>
</dbReference>
<evidence type="ECO:0000313" key="3">
    <source>
        <dbReference type="Proteomes" id="UP000001258"/>
    </source>
</evidence>
<name>Q9KAY3_HALH5</name>
<dbReference type="eggNOG" id="COG0456">
    <property type="taxonomic scope" value="Bacteria"/>
</dbReference>
<dbReference type="Pfam" id="PF00583">
    <property type="entry name" value="Acetyltransf_1"/>
    <property type="match status" value="1"/>
</dbReference>
<gene>
    <name evidence="2" type="ordered locus">BH2153</name>
</gene>
<dbReference type="STRING" id="272558.gene:10728051"/>
<dbReference type="PIR" id="A83919">
    <property type="entry name" value="A83919"/>
</dbReference>
<dbReference type="InterPro" id="IPR016181">
    <property type="entry name" value="Acyl_CoA_acyltransferase"/>
</dbReference>
<reference evidence="2 3" key="1">
    <citation type="journal article" date="2000" name="Nucleic Acids Res.">
        <title>Complete genome sequence of the alkaliphilic bacterium Bacillus halodurans and genomic sequence comparison with Bacillus subtilis.</title>
        <authorList>
            <person name="Takami H."/>
            <person name="Nakasone K."/>
            <person name="Takaki Y."/>
            <person name="Maeno G."/>
            <person name="Sasaki R."/>
            <person name="Masui N."/>
            <person name="Fuji F."/>
            <person name="Hirama C."/>
            <person name="Nakamura Y."/>
            <person name="Ogasawara N."/>
            <person name="Kuhara S."/>
            <person name="Horikoshi K."/>
        </authorList>
    </citation>
    <scope>NUCLEOTIDE SEQUENCE [LARGE SCALE GENOMIC DNA]</scope>
    <source>
        <strain evidence="3">ATCC BAA-125 / DSM 18197 / FERM 7344 / JCM 9153 / C-125</strain>
    </source>
</reference>
<dbReference type="HOGENOM" id="CLU_142216_0_0_9"/>
<feature type="domain" description="N-acetyltransferase" evidence="1">
    <location>
        <begin position="1"/>
        <end position="150"/>
    </location>
</feature>
<sequence>MQYKLLEENHEIDRLQTCIKELSEHHNKLNPHFKRIYPIDPISETLSKFKNEVRDKYRLIYALVKNEDIEGFCSISFKDNQGSIDYLYVKESMRNSGYGSIFMNWALDEFSSRNIELIDVQVVTGNPAESLYKKFGFETRIHLMTRPITK</sequence>
<evidence type="ECO:0000313" key="2">
    <source>
        <dbReference type="EMBL" id="BAB05872.1"/>
    </source>
</evidence>
<proteinExistence type="predicted"/>
<dbReference type="SUPFAM" id="SSF55729">
    <property type="entry name" value="Acyl-CoA N-acyltransferases (Nat)"/>
    <property type="match status" value="1"/>
</dbReference>